<dbReference type="PROSITE" id="PS51186">
    <property type="entry name" value="GNAT"/>
    <property type="match status" value="1"/>
</dbReference>
<dbReference type="InterPro" id="IPR000182">
    <property type="entry name" value="GNAT_dom"/>
</dbReference>
<dbReference type="RefSeq" id="WP_210801064.1">
    <property type="nucleotide sequence ID" value="NZ_JAGQDE010000003.1"/>
</dbReference>
<dbReference type="SUPFAM" id="SSF55729">
    <property type="entry name" value="Acyl-CoA N-acyltransferases (Nat)"/>
    <property type="match status" value="1"/>
</dbReference>
<dbReference type="Pfam" id="PF13302">
    <property type="entry name" value="Acetyltransf_3"/>
    <property type="match status" value="1"/>
</dbReference>
<dbReference type="Proteomes" id="UP000678374">
    <property type="component" value="Unassembled WGS sequence"/>
</dbReference>
<dbReference type="GO" id="GO:0016747">
    <property type="term" value="F:acyltransferase activity, transferring groups other than amino-acyl groups"/>
    <property type="evidence" value="ECO:0007669"/>
    <property type="project" value="InterPro"/>
</dbReference>
<proteinExistence type="predicted"/>
<gene>
    <name evidence="2" type="ORF">KAK06_06295</name>
</gene>
<comment type="caution">
    <text evidence="2">The sequence shown here is derived from an EMBL/GenBank/DDBJ whole genome shotgun (WGS) entry which is preliminary data.</text>
</comment>
<sequence length="168" mass="18296">MITLTPITLEDAAPLWPLIQDPALYTYTDDHRPHGQAAWQSRVARWVAGAPADSGETWLNAVIRDRASGAPLGLVQATREADGRIWVGYRIGSTHAGRGVATAALQAWLQQLQDRWPASTVWASVDLRHAASRRVLDKCGFVLDHTAPSTVHGAPSEDALYRFGPPGR</sequence>
<dbReference type="InterPro" id="IPR016181">
    <property type="entry name" value="Acyl_CoA_acyltransferase"/>
</dbReference>
<feature type="domain" description="N-acetyltransferase" evidence="1">
    <location>
        <begin position="2"/>
        <end position="166"/>
    </location>
</feature>
<evidence type="ECO:0000313" key="2">
    <source>
        <dbReference type="EMBL" id="MBQ0958565.1"/>
    </source>
</evidence>
<keyword evidence="3" id="KW-1185">Reference proteome</keyword>
<evidence type="ECO:0000259" key="1">
    <source>
        <dbReference type="PROSITE" id="PS51186"/>
    </source>
</evidence>
<dbReference type="PANTHER" id="PTHR43792">
    <property type="entry name" value="GNAT FAMILY, PUTATIVE (AFU_ORTHOLOGUE AFUA_3G00765)-RELATED-RELATED"/>
    <property type="match status" value="1"/>
</dbReference>
<accession>A0A940YEA8</accession>
<organism evidence="2 3">
    <name type="scientific">Ideonella aquatica</name>
    <dbReference type="NCBI Taxonomy" id="2824119"/>
    <lineage>
        <taxon>Bacteria</taxon>
        <taxon>Pseudomonadati</taxon>
        <taxon>Pseudomonadota</taxon>
        <taxon>Betaproteobacteria</taxon>
        <taxon>Burkholderiales</taxon>
        <taxon>Sphaerotilaceae</taxon>
        <taxon>Ideonella</taxon>
    </lineage>
</organism>
<name>A0A940YEA8_9BURK</name>
<evidence type="ECO:0000313" key="3">
    <source>
        <dbReference type="Proteomes" id="UP000678374"/>
    </source>
</evidence>
<reference evidence="2" key="1">
    <citation type="submission" date="2021-04" db="EMBL/GenBank/DDBJ databases">
        <title>The genome sequence of Ideonella sp. 4Y11.</title>
        <authorList>
            <person name="Liu Y."/>
        </authorList>
    </citation>
    <scope>NUCLEOTIDE SEQUENCE</scope>
    <source>
        <strain evidence="2">4Y11</strain>
    </source>
</reference>
<dbReference type="EMBL" id="JAGQDE010000003">
    <property type="protein sequence ID" value="MBQ0958565.1"/>
    <property type="molecule type" value="Genomic_DNA"/>
</dbReference>
<dbReference type="Gene3D" id="3.40.630.30">
    <property type="match status" value="1"/>
</dbReference>
<dbReference type="InterPro" id="IPR051531">
    <property type="entry name" value="N-acetyltransferase"/>
</dbReference>
<protein>
    <submittedName>
        <fullName evidence="2">GNAT family N-acetyltransferase</fullName>
    </submittedName>
</protein>
<dbReference type="AlphaFoldDB" id="A0A940YEA8"/>
<dbReference type="PANTHER" id="PTHR43792:SF1">
    <property type="entry name" value="N-ACETYLTRANSFERASE DOMAIN-CONTAINING PROTEIN"/>
    <property type="match status" value="1"/>
</dbReference>